<dbReference type="PANTHER" id="PTHR43563">
    <property type="entry name" value="AMINE OXIDASE"/>
    <property type="match status" value="1"/>
</dbReference>
<dbReference type="OrthoDB" id="68575at2759"/>
<protein>
    <recommendedName>
        <fullName evidence="4">Amine oxidase domain-containing protein</fullName>
    </recommendedName>
</protein>
<evidence type="ECO:0008006" key="4">
    <source>
        <dbReference type="Google" id="ProtNLM"/>
    </source>
</evidence>
<dbReference type="SUPFAM" id="SSF51905">
    <property type="entry name" value="FAD/NAD(P)-binding domain"/>
    <property type="match status" value="1"/>
</dbReference>
<feature type="compositionally biased region" description="Basic and acidic residues" evidence="1">
    <location>
        <begin position="1"/>
        <end position="10"/>
    </location>
</feature>
<dbReference type="Pfam" id="PF13450">
    <property type="entry name" value="NAD_binding_8"/>
    <property type="match status" value="1"/>
</dbReference>
<evidence type="ECO:0000256" key="1">
    <source>
        <dbReference type="SAM" id="MobiDB-lite"/>
    </source>
</evidence>
<reference evidence="2 3" key="1">
    <citation type="submission" date="2020-05" db="EMBL/GenBank/DDBJ databases">
        <title>Identification and distribution of gene clusters putatively required for synthesis of sphingolipid metabolism inhibitors in phylogenetically diverse species of the filamentous fungus Fusarium.</title>
        <authorList>
            <person name="Kim H.-S."/>
            <person name="Busman M."/>
            <person name="Brown D.W."/>
            <person name="Divon H."/>
            <person name="Uhlig S."/>
            <person name="Proctor R.H."/>
        </authorList>
    </citation>
    <scope>NUCLEOTIDE SEQUENCE [LARGE SCALE GENOMIC DNA]</scope>
    <source>
        <strain evidence="2 3">NRRL 66235</strain>
    </source>
</reference>
<feature type="region of interest" description="Disordered" evidence="1">
    <location>
        <begin position="1"/>
        <end position="24"/>
    </location>
</feature>
<dbReference type="PANTHER" id="PTHR43563:SF1">
    <property type="entry name" value="AMINE OXIDASE [FLAVIN-CONTAINING] B"/>
    <property type="match status" value="1"/>
</dbReference>
<dbReference type="InterPro" id="IPR036188">
    <property type="entry name" value="FAD/NAD-bd_sf"/>
</dbReference>
<dbReference type="Proteomes" id="UP000544331">
    <property type="component" value="Unassembled WGS sequence"/>
</dbReference>
<gene>
    <name evidence="2" type="ORF">FMUND_10873</name>
</gene>
<evidence type="ECO:0000313" key="3">
    <source>
        <dbReference type="Proteomes" id="UP000544331"/>
    </source>
</evidence>
<organism evidence="2 3">
    <name type="scientific">Fusarium mundagurra</name>
    <dbReference type="NCBI Taxonomy" id="1567541"/>
    <lineage>
        <taxon>Eukaryota</taxon>
        <taxon>Fungi</taxon>
        <taxon>Dikarya</taxon>
        <taxon>Ascomycota</taxon>
        <taxon>Pezizomycotina</taxon>
        <taxon>Sordariomycetes</taxon>
        <taxon>Hypocreomycetidae</taxon>
        <taxon>Hypocreales</taxon>
        <taxon>Nectriaceae</taxon>
        <taxon>Fusarium</taxon>
        <taxon>Fusarium fujikuroi species complex</taxon>
    </lineage>
</organism>
<comment type="caution">
    <text evidence="2">The sequence shown here is derived from an EMBL/GenBank/DDBJ whole genome shotgun (WGS) entry which is preliminary data.</text>
</comment>
<dbReference type="AlphaFoldDB" id="A0A8H5YAZ8"/>
<dbReference type="Gene3D" id="3.30.70.1990">
    <property type="match status" value="1"/>
</dbReference>
<dbReference type="InterPro" id="IPR050703">
    <property type="entry name" value="Flavin_MAO"/>
</dbReference>
<accession>A0A8H5YAZ8</accession>
<name>A0A8H5YAZ8_9HYPO</name>
<dbReference type="Gene3D" id="3.50.50.60">
    <property type="entry name" value="FAD/NAD(P)-binding domain"/>
    <property type="match status" value="1"/>
</dbReference>
<proteinExistence type="predicted"/>
<dbReference type="GO" id="GO:0016491">
    <property type="term" value="F:oxidoreductase activity"/>
    <property type="evidence" value="ECO:0007669"/>
    <property type="project" value="UniProtKB-ARBA"/>
</dbReference>
<sequence>MGKSTEDPESTRCTLLDDSDAESEDEGAAIATTGNFNPSFPMKLYNNVFILGSCLFPLCIAAIPRNVYIDVAVIGGGSSGIHAAIDLKDAGATVAVIEKKDQIGGHAETYINPKTKVPANIGVILFENTNTVQTYLSRLGVATAKQNLFNATPLTMMYDFTLGISVPAQDKAEAVATKKAMAEAMQIYSQNVLSKYPWIDQGYRVPNPVPEELLLPFGQFAQQNNFSAILPLISQLNWYPGNITTIPTLYGIKKFGPGLLQAVSNEFLIAASGDTRSIYKAASAVLGNDIYLSSDVVRVRRNKQGAFVTIRQKRKTFTIRAKKLVVAVPQTIENMKVFDLSEKERRLFSKFSAFGYVAGVADIPGLDVSLQNVGIMTPDKTPMIPGSNGFMYSGSPNQFLLGVAFDNTDYTITNCKNLIRKELTTLARVGAVPRDSAKSITFPYISNHVPYDLHVTGEEIRNGFYKQLLDLEGYLNTYWTGAAFAGHNSGLIWKWNDGTVLPALKKSLRL</sequence>
<keyword evidence="3" id="KW-1185">Reference proteome</keyword>
<dbReference type="Gene3D" id="1.10.405.20">
    <property type="match status" value="1"/>
</dbReference>
<dbReference type="EMBL" id="JAAOAN010000406">
    <property type="protein sequence ID" value="KAF5707890.1"/>
    <property type="molecule type" value="Genomic_DNA"/>
</dbReference>
<evidence type="ECO:0000313" key="2">
    <source>
        <dbReference type="EMBL" id="KAF5707890.1"/>
    </source>
</evidence>